<dbReference type="Proteomes" id="UP000563601">
    <property type="component" value="Unassembled WGS sequence"/>
</dbReference>
<feature type="region of interest" description="Disordered" evidence="13">
    <location>
        <begin position="118"/>
        <end position="316"/>
    </location>
</feature>
<dbReference type="PANTHER" id="PTHR43381">
    <property type="entry name" value="TRANSLATION INITIATION FACTOR IF-2-RELATED"/>
    <property type="match status" value="1"/>
</dbReference>
<dbReference type="GO" id="GO:0005525">
    <property type="term" value="F:GTP binding"/>
    <property type="evidence" value="ECO:0007669"/>
    <property type="project" value="UniProtKB-KW"/>
</dbReference>
<evidence type="ECO:0000256" key="6">
    <source>
        <dbReference type="ARBA" id="ARBA00022741"/>
    </source>
</evidence>
<organism evidence="15 18">
    <name type="scientific">Microbulbifer hydrolyticus</name>
    <dbReference type="NCBI Taxonomy" id="48074"/>
    <lineage>
        <taxon>Bacteria</taxon>
        <taxon>Pseudomonadati</taxon>
        <taxon>Pseudomonadota</taxon>
        <taxon>Gammaproteobacteria</taxon>
        <taxon>Cellvibrionales</taxon>
        <taxon>Microbulbiferaceae</taxon>
        <taxon>Microbulbifer</taxon>
    </lineage>
</organism>
<gene>
    <name evidence="9 16" type="primary">infB</name>
    <name evidence="16" type="ORF">GTQ55_14105</name>
    <name evidence="15" type="ORF">HNQ53_002590</name>
</gene>
<evidence type="ECO:0000256" key="7">
    <source>
        <dbReference type="ARBA" id="ARBA00022917"/>
    </source>
</evidence>
<dbReference type="InterPro" id="IPR009061">
    <property type="entry name" value="DNA-bd_dom_put_sf"/>
</dbReference>
<dbReference type="InterPro" id="IPR036925">
    <property type="entry name" value="TIF_IF2_dom3_sf"/>
</dbReference>
<dbReference type="InterPro" id="IPR000178">
    <property type="entry name" value="TF_IF2_bacterial-like"/>
</dbReference>
<dbReference type="CDD" id="cd03692">
    <property type="entry name" value="mtIF2_IVc"/>
    <property type="match status" value="1"/>
</dbReference>
<comment type="subcellular location">
    <subcellularLocation>
        <location evidence="1 9 11">Cytoplasm</location>
    </subcellularLocation>
</comment>
<dbReference type="FunFam" id="3.40.50.10050:FF:000001">
    <property type="entry name" value="Translation initiation factor IF-2"/>
    <property type="match status" value="1"/>
</dbReference>
<evidence type="ECO:0000256" key="2">
    <source>
        <dbReference type="ARBA" id="ARBA00007733"/>
    </source>
</evidence>
<keyword evidence="12" id="KW-0175">Coiled coil</keyword>
<keyword evidence="7 9" id="KW-0648">Protein biosynthesis</keyword>
<dbReference type="InterPro" id="IPR000795">
    <property type="entry name" value="T_Tr_GTP-bd_dom"/>
</dbReference>
<dbReference type="FunFam" id="2.40.30.10:FF:000008">
    <property type="entry name" value="Translation initiation factor IF-2"/>
    <property type="match status" value="1"/>
</dbReference>
<dbReference type="InterPro" id="IPR004161">
    <property type="entry name" value="EFTu-like_2"/>
</dbReference>
<keyword evidence="4 9" id="KW-0963">Cytoplasm</keyword>
<feature type="binding site" evidence="9">
    <location>
        <begin position="449"/>
        <end position="456"/>
    </location>
    <ligand>
        <name>GTP</name>
        <dbReference type="ChEBI" id="CHEBI:37565"/>
    </ligand>
</feature>
<evidence type="ECO:0000256" key="5">
    <source>
        <dbReference type="ARBA" id="ARBA00022540"/>
    </source>
</evidence>
<dbReference type="Pfam" id="PF03144">
    <property type="entry name" value="GTP_EFTU_D2"/>
    <property type="match status" value="1"/>
</dbReference>
<dbReference type="AlphaFoldDB" id="A0A6P1TED6"/>
<dbReference type="Pfam" id="PF00009">
    <property type="entry name" value="GTP_EFTU"/>
    <property type="match status" value="1"/>
</dbReference>
<dbReference type="PANTHER" id="PTHR43381:SF5">
    <property type="entry name" value="TR-TYPE G DOMAIN-CONTAINING PROTEIN"/>
    <property type="match status" value="1"/>
</dbReference>
<dbReference type="NCBIfam" id="TIGR00487">
    <property type="entry name" value="IF-2"/>
    <property type="match status" value="1"/>
</dbReference>
<dbReference type="FunFam" id="2.40.30.10:FF:000007">
    <property type="entry name" value="Translation initiation factor IF-2"/>
    <property type="match status" value="1"/>
</dbReference>
<evidence type="ECO:0000256" key="1">
    <source>
        <dbReference type="ARBA" id="ARBA00004496"/>
    </source>
</evidence>
<keyword evidence="6 9" id="KW-0547">Nucleotide-binding</keyword>
<feature type="compositionally biased region" description="Basic and acidic residues" evidence="13">
    <location>
        <begin position="227"/>
        <end position="260"/>
    </location>
</feature>
<dbReference type="CDD" id="cd03702">
    <property type="entry name" value="IF2_mtIF2_II"/>
    <property type="match status" value="1"/>
</dbReference>
<feature type="compositionally biased region" description="Basic and acidic residues" evidence="13">
    <location>
        <begin position="139"/>
        <end position="171"/>
    </location>
</feature>
<sequence length="940" mass="102022">MAEVTVSELAKSVGATEERLLKQMQEAGLPHTSADATVSAEEKQVLLNFLKSSHGEQAAAPKKITLKRKTTTTLKTGSGTGRKTVNVEVRKKRTYVKRAGAESEAELDTSALQKAEEELAAAEKAAAERALAEQEAAEADAKARAAEEAKAKQEAEEAAKAKQEAEAKAAEEAAVSAEPEKAEEPVEAKAEPKPKPAKPEPTPIRSTYVDDIEAMRIAAMERRKKANEREAAELEEKKAKVEAERARLEQEQKDRAEQAKQKPAAEAATTAAAAKPGLRRKVEAEATTDRDDDEPRKRRSRRSKSGPKKSSKTSLYDAALEAFESDEEEKRSTRSLSRPTLKVKNTHGFKRPTGKQVYEVQLGETITVGDLAKQLNVKAGELIKRMMKMGEMVTINQSLDRDTATLIVEEMGHKVVLRSENELEEKLVAQSQDIEGEEVSRAPVVTVMGHVDHGKTSLLDYIRETKVASGEAGGITQHIGAYRVKTSQGEIAFLDTPGHAAFTAMRARGAKATDVVILVVAADDGVMPQTEEAVAHSKAAGVPLVVAINKCDKESADPDRVKNELAAKDVIPEDWGGDTQFIEVSAHTGQGIDELLEAVSLQSEMLELKAKVGVPASGVVIESRLEKGRGVVATLLVQNGELKRGDIVLAGQSYGRVRAMTNELGKSVKEAGPSTPVELLGLDATPNAGDEFLVVADERKAREVAEQRADKERRERMQRQQAAKLENMFANMEAGEKKVLPVIVKADVRGSLEAIQSALAEIGNEEVSVNVVSSGVGGIAENDINLALTSGAIVIGFNTRADVAARKLAETESVEIRYYSVIYNLLDEVKQALSGMLDPELREEIVGIAQVRDVFRSPKFGAIAGCMVTEGTVYRNKPIRVLRDNVVIYQGELESLRRFKDDVQEVRNGMECGIGVKDYNDVKPGDQIEVFDIVKVAREL</sequence>
<dbReference type="GO" id="GO:0003924">
    <property type="term" value="F:GTPase activity"/>
    <property type="evidence" value="ECO:0007669"/>
    <property type="project" value="UniProtKB-UniRule"/>
</dbReference>
<evidence type="ECO:0000256" key="10">
    <source>
        <dbReference type="RuleBase" id="RU000644"/>
    </source>
</evidence>
<dbReference type="InterPro" id="IPR009000">
    <property type="entry name" value="Transl_B-barrel_sf"/>
</dbReference>
<dbReference type="GO" id="GO:0003743">
    <property type="term" value="F:translation initiation factor activity"/>
    <property type="evidence" value="ECO:0007669"/>
    <property type="project" value="UniProtKB-UniRule"/>
</dbReference>
<evidence type="ECO:0000256" key="12">
    <source>
        <dbReference type="SAM" id="Coils"/>
    </source>
</evidence>
<evidence type="ECO:0000256" key="8">
    <source>
        <dbReference type="ARBA" id="ARBA00023134"/>
    </source>
</evidence>
<feature type="compositionally biased region" description="Basic and acidic residues" evidence="13">
    <location>
        <begin position="280"/>
        <end position="296"/>
    </location>
</feature>
<feature type="coiled-coil region" evidence="12">
    <location>
        <begin position="695"/>
        <end position="728"/>
    </location>
</feature>
<dbReference type="Pfam" id="PF04760">
    <property type="entry name" value="IF2_N"/>
    <property type="match status" value="2"/>
</dbReference>
<evidence type="ECO:0000256" key="4">
    <source>
        <dbReference type="ARBA" id="ARBA00022490"/>
    </source>
</evidence>
<dbReference type="EMBL" id="JACHHR010000003">
    <property type="protein sequence ID" value="MBB5212365.1"/>
    <property type="molecule type" value="Genomic_DNA"/>
</dbReference>
<dbReference type="Gene3D" id="3.40.50.10050">
    <property type="entry name" value="Translation initiation factor IF- 2, domain 3"/>
    <property type="match status" value="1"/>
</dbReference>
<dbReference type="InterPro" id="IPR044145">
    <property type="entry name" value="IF2_II"/>
</dbReference>
<evidence type="ECO:0000313" key="15">
    <source>
        <dbReference type="EMBL" id="MBB5212365.1"/>
    </source>
</evidence>
<dbReference type="InterPro" id="IPR053905">
    <property type="entry name" value="EF-G-like_DII"/>
</dbReference>
<name>A0A6P1TED6_9GAMM</name>
<dbReference type="Proteomes" id="UP000464675">
    <property type="component" value="Chromosome"/>
</dbReference>
<feature type="binding site" evidence="9">
    <location>
        <begin position="549"/>
        <end position="552"/>
    </location>
    <ligand>
        <name>GTP</name>
        <dbReference type="ChEBI" id="CHEBI:37565"/>
    </ligand>
</feature>
<dbReference type="RefSeq" id="WP_161859318.1">
    <property type="nucleotide sequence ID" value="NZ_CP047491.1"/>
</dbReference>
<dbReference type="SUPFAM" id="SSF52540">
    <property type="entry name" value="P-loop containing nucleoside triphosphate hydrolases"/>
    <property type="match status" value="1"/>
</dbReference>
<dbReference type="SUPFAM" id="SSF46955">
    <property type="entry name" value="Putative DNA-binding domain"/>
    <property type="match status" value="1"/>
</dbReference>
<feature type="compositionally biased region" description="Basic residues" evidence="13">
    <location>
        <begin position="297"/>
        <end position="311"/>
    </location>
</feature>
<feature type="compositionally biased region" description="Low complexity" evidence="13">
    <location>
        <begin position="261"/>
        <end position="276"/>
    </location>
</feature>
<dbReference type="OrthoDB" id="9811804at2"/>
<proteinExistence type="inferred from homology"/>
<dbReference type="GO" id="GO:0005829">
    <property type="term" value="C:cytosol"/>
    <property type="evidence" value="ECO:0007669"/>
    <property type="project" value="TreeGrafter"/>
</dbReference>
<feature type="compositionally biased region" description="Basic and acidic residues" evidence="13">
    <location>
        <begin position="178"/>
        <end position="198"/>
    </location>
</feature>
<dbReference type="EMBL" id="CP047491">
    <property type="protein sequence ID" value="QHQ40006.1"/>
    <property type="molecule type" value="Genomic_DNA"/>
</dbReference>
<feature type="domain" description="Tr-type G" evidence="14">
    <location>
        <begin position="440"/>
        <end position="609"/>
    </location>
</feature>
<dbReference type="Pfam" id="PF08364">
    <property type="entry name" value="IF2_assoc"/>
    <property type="match status" value="1"/>
</dbReference>
<dbReference type="HAMAP" id="MF_00100_B">
    <property type="entry name" value="IF_2_B"/>
    <property type="match status" value="1"/>
</dbReference>
<accession>A0A6P1TED6</accession>
<reference evidence="16 17" key="1">
    <citation type="submission" date="2020-01" db="EMBL/GenBank/DDBJ databases">
        <title>The possibility of degradation of plastic by Microbulbifer hydrolyticus IRE-31.</title>
        <authorList>
            <person name="Liu L."/>
        </authorList>
    </citation>
    <scope>NUCLEOTIDE SEQUENCE [LARGE SCALE GENOMIC DNA]</scope>
    <source>
        <strain evidence="16 17">IRE-31</strain>
    </source>
</reference>
<dbReference type="Gene3D" id="3.30.56.50">
    <property type="entry name" value="Putative DNA-binding domain, N-terminal subdomain of bacterial translation initiation factor IF2"/>
    <property type="match status" value="1"/>
</dbReference>
<dbReference type="InterPro" id="IPR023115">
    <property type="entry name" value="TIF_IF2_dom3"/>
</dbReference>
<dbReference type="SUPFAM" id="SSF52156">
    <property type="entry name" value="Initiation factor IF2/eIF5b, domain 3"/>
    <property type="match status" value="1"/>
</dbReference>
<dbReference type="InterPro" id="IPR027417">
    <property type="entry name" value="P-loop_NTPase"/>
</dbReference>
<evidence type="ECO:0000313" key="17">
    <source>
        <dbReference type="Proteomes" id="UP000464675"/>
    </source>
</evidence>
<evidence type="ECO:0000313" key="16">
    <source>
        <dbReference type="EMBL" id="QHQ40006.1"/>
    </source>
</evidence>
<dbReference type="PROSITE" id="PS51722">
    <property type="entry name" value="G_TR_2"/>
    <property type="match status" value="1"/>
</dbReference>
<comment type="similarity">
    <text evidence="2 9 10">Belongs to the TRAFAC class translation factor GTPase superfamily. Classic translation factor GTPase family. IF-2 subfamily.</text>
</comment>
<dbReference type="PROSITE" id="PS01176">
    <property type="entry name" value="IF2"/>
    <property type="match status" value="1"/>
</dbReference>
<evidence type="ECO:0000259" key="14">
    <source>
        <dbReference type="PROSITE" id="PS51722"/>
    </source>
</evidence>
<evidence type="ECO:0000256" key="13">
    <source>
        <dbReference type="SAM" id="MobiDB-lite"/>
    </source>
</evidence>
<feature type="region of interest" description="G-domain" evidence="9">
    <location>
        <begin position="443"/>
        <end position="591"/>
    </location>
</feature>
<dbReference type="InterPro" id="IPR005225">
    <property type="entry name" value="Small_GTP-bd"/>
</dbReference>
<feature type="binding site" evidence="9">
    <location>
        <begin position="495"/>
        <end position="499"/>
    </location>
    <ligand>
        <name>GTP</name>
        <dbReference type="ChEBI" id="CHEBI:37565"/>
    </ligand>
</feature>
<dbReference type="NCBIfam" id="TIGR00231">
    <property type="entry name" value="small_GTP"/>
    <property type="match status" value="1"/>
</dbReference>
<dbReference type="InterPro" id="IPR015760">
    <property type="entry name" value="TIF_IF2"/>
</dbReference>
<protein>
    <recommendedName>
        <fullName evidence="3 9">Translation initiation factor IF-2</fullName>
    </recommendedName>
</protein>
<evidence type="ECO:0000313" key="18">
    <source>
        <dbReference type="Proteomes" id="UP000563601"/>
    </source>
</evidence>
<dbReference type="Pfam" id="PF22042">
    <property type="entry name" value="EF-G_D2"/>
    <property type="match status" value="1"/>
</dbReference>
<dbReference type="InterPro" id="IPR006847">
    <property type="entry name" value="IF2_N"/>
</dbReference>
<evidence type="ECO:0000256" key="11">
    <source>
        <dbReference type="RuleBase" id="RU000645"/>
    </source>
</evidence>
<dbReference type="FunFam" id="3.40.50.300:FF:000019">
    <property type="entry name" value="Translation initiation factor IF-2"/>
    <property type="match status" value="1"/>
</dbReference>
<dbReference type="SUPFAM" id="SSF50447">
    <property type="entry name" value="Translation proteins"/>
    <property type="match status" value="2"/>
</dbReference>
<evidence type="ECO:0000256" key="3">
    <source>
        <dbReference type="ARBA" id="ARBA00020675"/>
    </source>
</evidence>
<dbReference type="Gene3D" id="2.40.30.10">
    <property type="entry name" value="Translation factors"/>
    <property type="match status" value="2"/>
</dbReference>
<keyword evidence="17" id="KW-1185">Reference proteome</keyword>
<comment type="function">
    <text evidence="9 10">One of the essential components for the initiation of protein synthesis. Protects formylmethionyl-tRNA from spontaneous hydrolysis and promotes its binding to the 30S ribosomal subunits. Also involved in the hydrolysis of GTP during the formation of the 70S ribosomal complex.</text>
</comment>
<keyword evidence="8 9" id="KW-0342">GTP-binding</keyword>
<dbReference type="Pfam" id="PF11987">
    <property type="entry name" value="IF-2"/>
    <property type="match status" value="1"/>
</dbReference>
<dbReference type="CDD" id="cd01887">
    <property type="entry name" value="IF2_eIF5B"/>
    <property type="match status" value="1"/>
</dbReference>
<keyword evidence="5 9" id="KW-0396">Initiation factor</keyword>
<evidence type="ECO:0000256" key="9">
    <source>
        <dbReference type="HAMAP-Rule" id="MF_00100"/>
    </source>
</evidence>
<dbReference type="InterPro" id="IPR013575">
    <property type="entry name" value="IF2_assoc_dom_bac"/>
</dbReference>
<dbReference type="Gene3D" id="3.40.50.300">
    <property type="entry name" value="P-loop containing nucleotide triphosphate hydrolases"/>
    <property type="match status" value="1"/>
</dbReference>
<reference evidence="15 18" key="2">
    <citation type="submission" date="2020-08" db="EMBL/GenBank/DDBJ databases">
        <title>Genomic Encyclopedia of Type Strains, Phase IV (KMG-IV): sequencing the most valuable type-strain genomes for metagenomic binning, comparative biology and taxonomic classification.</title>
        <authorList>
            <person name="Goeker M."/>
        </authorList>
    </citation>
    <scope>NUCLEOTIDE SEQUENCE [LARGE SCALE GENOMIC DNA]</scope>
    <source>
        <strain evidence="15 18">DSM 11525</strain>
    </source>
</reference>